<evidence type="ECO:0000259" key="8">
    <source>
        <dbReference type="SMART" id="SM00363"/>
    </source>
</evidence>
<feature type="domain" description="RNA-binding S4" evidence="8">
    <location>
        <begin position="97"/>
        <end position="161"/>
    </location>
</feature>
<dbReference type="FunFam" id="3.10.290.10:FF:000001">
    <property type="entry name" value="30S ribosomal protein S4"/>
    <property type="match status" value="1"/>
</dbReference>
<dbReference type="InterPro" id="IPR036986">
    <property type="entry name" value="S4_RNA-bd_sf"/>
</dbReference>
<organism evidence="10 11">
    <name type="scientific">candidate division WWE3 bacterium CG08_land_8_20_14_0_20_41_15</name>
    <dbReference type="NCBI Taxonomy" id="1975086"/>
    <lineage>
        <taxon>Bacteria</taxon>
        <taxon>Katanobacteria</taxon>
    </lineage>
</organism>
<reference evidence="11" key="1">
    <citation type="submission" date="2017-09" db="EMBL/GenBank/DDBJ databases">
        <title>Depth-based differentiation of microbial function through sediment-hosted aquifers and enrichment of novel symbionts in the deep terrestrial subsurface.</title>
        <authorList>
            <person name="Probst A.J."/>
            <person name="Ladd B."/>
            <person name="Jarett J.K."/>
            <person name="Geller-Mcgrath D.E."/>
            <person name="Sieber C.M.K."/>
            <person name="Emerson J.B."/>
            <person name="Anantharaman K."/>
            <person name="Thomas B.C."/>
            <person name="Malmstrom R."/>
            <person name="Stieglmeier M."/>
            <person name="Klingl A."/>
            <person name="Woyke T."/>
            <person name="Ryan C.M."/>
            <person name="Banfield J.F."/>
        </authorList>
    </citation>
    <scope>NUCLEOTIDE SEQUENCE [LARGE SCALE GENOMIC DNA]</scope>
</reference>
<dbReference type="SUPFAM" id="SSF55174">
    <property type="entry name" value="Alpha-L RNA-binding motif"/>
    <property type="match status" value="1"/>
</dbReference>
<gene>
    <name evidence="7" type="primary">rpsD</name>
    <name evidence="10" type="ORF">COT51_03555</name>
</gene>
<protein>
    <recommendedName>
        <fullName evidence="6 7">Small ribosomal subunit protein uS4</fullName>
    </recommendedName>
</protein>
<dbReference type="InterPro" id="IPR002942">
    <property type="entry name" value="S4_RNA-bd"/>
</dbReference>
<dbReference type="InterPro" id="IPR001912">
    <property type="entry name" value="Ribosomal_uS4_N"/>
</dbReference>
<proteinExistence type="inferred from homology"/>
<feature type="domain" description="Small ribosomal subunit protein uS4 N-terminal" evidence="9">
    <location>
        <begin position="3"/>
        <end position="96"/>
    </location>
</feature>
<keyword evidence="3 7" id="KW-0694">RNA-binding</keyword>
<evidence type="ECO:0000256" key="5">
    <source>
        <dbReference type="ARBA" id="ARBA00023274"/>
    </source>
</evidence>
<evidence type="ECO:0000256" key="6">
    <source>
        <dbReference type="ARBA" id="ARBA00035254"/>
    </source>
</evidence>
<dbReference type="AlphaFoldDB" id="A0A2H0X8U8"/>
<dbReference type="Proteomes" id="UP000231098">
    <property type="component" value="Unassembled WGS sequence"/>
</dbReference>
<dbReference type="PANTHER" id="PTHR11831:SF4">
    <property type="entry name" value="SMALL RIBOSOMAL SUBUNIT PROTEIN US4M"/>
    <property type="match status" value="1"/>
</dbReference>
<dbReference type="NCBIfam" id="TIGR01017">
    <property type="entry name" value="rpsD_bact"/>
    <property type="match status" value="1"/>
</dbReference>
<dbReference type="GO" id="GO:0042274">
    <property type="term" value="P:ribosomal small subunit biogenesis"/>
    <property type="evidence" value="ECO:0007669"/>
    <property type="project" value="TreeGrafter"/>
</dbReference>
<dbReference type="Pfam" id="PF01479">
    <property type="entry name" value="S4"/>
    <property type="match status" value="1"/>
</dbReference>
<evidence type="ECO:0000256" key="3">
    <source>
        <dbReference type="ARBA" id="ARBA00022884"/>
    </source>
</evidence>
<keyword evidence="2 7" id="KW-0699">rRNA-binding</keyword>
<dbReference type="InterPro" id="IPR022801">
    <property type="entry name" value="Ribosomal_uS4"/>
</dbReference>
<dbReference type="SMART" id="SM01390">
    <property type="entry name" value="Ribosomal_S4"/>
    <property type="match status" value="1"/>
</dbReference>
<comment type="function">
    <text evidence="7">One of the primary rRNA binding proteins, it binds directly to 16S rRNA where it nucleates assembly of the body of the 30S subunit.</text>
</comment>
<evidence type="ECO:0000256" key="2">
    <source>
        <dbReference type="ARBA" id="ARBA00022730"/>
    </source>
</evidence>
<dbReference type="HAMAP" id="MF_01306_B">
    <property type="entry name" value="Ribosomal_uS4_B"/>
    <property type="match status" value="1"/>
</dbReference>
<sequence>MSRYTGPKCRLCRREGAKLFIKGARCETEKCAFFRRPTTPGHTQSRGQLSGYGKHLREKQKIKRTYGIMERQFRNYVIAARKLKGDTGKFLLRLLETRLDNVINRLGLAFSRAHARQLIRSGKFMVNGVKVTIPSYAVAEGDIIKPEEKTIVLKEISSKWLAWDEKKKEAKVLRFPEREDIDPEINEGLIVEFYSR</sequence>
<dbReference type="InterPro" id="IPR005709">
    <property type="entry name" value="Ribosomal_uS4_bac-type"/>
</dbReference>
<dbReference type="NCBIfam" id="NF003717">
    <property type="entry name" value="PRK05327.1"/>
    <property type="match status" value="1"/>
</dbReference>
<evidence type="ECO:0000256" key="1">
    <source>
        <dbReference type="ARBA" id="ARBA00007465"/>
    </source>
</evidence>
<accession>A0A2H0X8U8</accession>
<dbReference type="SMART" id="SM00363">
    <property type="entry name" value="S4"/>
    <property type="match status" value="1"/>
</dbReference>
<name>A0A2H0X8U8_UNCKA</name>
<comment type="caution">
    <text evidence="10">The sequence shown here is derived from an EMBL/GenBank/DDBJ whole genome shotgun (WGS) entry which is preliminary data.</text>
</comment>
<dbReference type="GO" id="GO:0003735">
    <property type="term" value="F:structural constituent of ribosome"/>
    <property type="evidence" value="ECO:0007669"/>
    <property type="project" value="InterPro"/>
</dbReference>
<dbReference type="GO" id="GO:0019843">
    <property type="term" value="F:rRNA binding"/>
    <property type="evidence" value="ECO:0007669"/>
    <property type="project" value="UniProtKB-UniRule"/>
</dbReference>
<comment type="subunit">
    <text evidence="7">Part of the 30S ribosomal subunit. Contacts protein S5. The interaction surface between S4 and S5 is involved in control of translational fidelity.</text>
</comment>
<comment type="similarity">
    <text evidence="1 7">Belongs to the universal ribosomal protein uS4 family.</text>
</comment>
<evidence type="ECO:0000259" key="9">
    <source>
        <dbReference type="SMART" id="SM01390"/>
    </source>
</evidence>
<dbReference type="CDD" id="cd00165">
    <property type="entry name" value="S4"/>
    <property type="match status" value="1"/>
</dbReference>
<keyword evidence="5 7" id="KW-0687">Ribonucleoprotein</keyword>
<keyword evidence="4 7" id="KW-0689">Ribosomal protein</keyword>
<evidence type="ECO:0000256" key="4">
    <source>
        <dbReference type="ARBA" id="ARBA00022980"/>
    </source>
</evidence>
<comment type="function">
    <text evidence="7">With S5 and S12 plays an important role in translational accuracy.</text>
</comment>
<dbReference type="Pfam" id="PF00163">
    <property type="entry name" value="Ribosomal_S4"/>
    <property type="match status" value="1"/>
</dbReference>
<dbReference type="GO" id="GO:0006412">
    <property type="term" value="P:translation"/>
    <property type="evidence" value="ECO:0007669"/>
    <property type="project" value="UniProtKB-UniRule"/>
</dbReference>
<evidence type="ECO:0000313" key="11">
    <source>
        <dbReference type="Proteomes" id="UP000231098"/>
    </source>
</evidence>
<dbReference type="Gene3D" id="1.10.1050.10">
    <property type="entry name" value="Ribosomal Protein S4 Delta 41, Chain A, domain 1"/>
    <property type="match status" value="1"/>
</dbReference>
<evidence type="ECO:0000256" key="7">
    <source>
        <dbReference type="HAMAP-Rule" id="MF_01306"/>
    </source>
</evidence>
<dbReference type="EMBL" id="PEYV01000059">
    <property type="protein sequence ID" value="PIS21265.1"/>
    <property type="molecule type" value="Genomic_DNA"/>
</dbReference>
<dbReference type="GO" id="GO:0015935">
    <property type="term" value="C:small ribosomal subunit"/>
    <property type="evidence" value="ECO:0007669"/>
    <property type="project" value="InterPro"/>
</dbReference>
<dbReference type="PROSITE" id="PS50889">
    <property type="entry name" value="S4"/>
    <property type="match status" value="1"/>
</dbReference>
<dbReference type="Gene3D" id="3.10.290.10">
    <property type="entry name" value="RNA-binding S4 domain"/>
    <property type="match status" value="1"/>
</dbReference>
<evidence type="ECO:0000313" key="10">
    <source>
        <dbReference type="EMBL" id="PIS21265.1"/>
    </source>
</evidence>
<dbReference type="PANTHER" id="PTHR11831">
    <property type="entry name" value="30S 40S RIBOSOMAL PROTEIN"/>
    <property type="match status" value="1"/>
</dbReference>